<dbReference type="Gene3D" id="3.40.50.1010">
    <property type="entry name" value="5'-nuclease"/>
    <property type="match status" value="1"/>
</dbReference>
<protein>
    <submittedName>
        <fullName evidence="2">PIN domain-containing protein</fullName>
    </submittedName>
</protein>
<keyword evidence="3" id="KW-1185">Reference proteome</keyword>
<evidence type="ECO:0000313" key="2">
    <source>
        <dbReference type="EMBL" id="MBO0349474.1"/>
    </source>
</evidence>
<dbReference type="InterPro" id="IPR029060">
    <property type="entry name" value="PIN-like_dom_sf"/>
</dbReference>
<dbReference type="Pfam" id="PF01850">
    <property type="entry name" value="PIN"/>
    <property type="match status" value="1"/>
</dbReference>
<gene>
    <name evidence="2" type="ORF">J0895_10210</name>
</gene>
<reference evidence="2 3" key="1">
    <citation type="submission" date="2021-03" db="EMBL/GenBank/DDBJ databases">
        <title>Metabolic Capacity of the Antarctic Cyanobacterium Phormidium pseudopriestleyi that Sustains Oxygenic Photosynthesis in the Presence of Hydrogen Sulfide.</title>
        <authorList>
            <person name="Lumian J.E."/>
            <person name="Jungblut A.D."/>
            <person name="Dillon M.L."/>
            <person name="Hawes I."/>
            <person name="Doran P.T."/>
            <person name="Mackey T.J."/>
            <person name="Dick G.J."/>
            <person name="Grettenberger C.L."/>
            <person name="Sumner D.Y."/>
        </authorList>
    </citation>
    <scope>NUCLEOTIDE SEQUENCE [LARGE SCALE GENOMIC DNA]</scope>
    <source>
        <strain evidence="2 3">FRX01</strain>
    </source>
</reference>
<organism evidence="2 3">
    <name type="scientific">Phormidium pseudopriestleyi FRX01</name>
    <dbReference type="NCBI Taxonomy" id="1759528"/>
    <lineage>
        <taxon>Bacteria</taxon>
        <taxon>Bacillati</taxon>
        <taxon>Cyanobacteriota</taxon>
        <taxon>Cyanophyceae</taxon>
        <taxon>Oscillatoriophycideae</taxon>
        <taxon>Oscillatoriales</taxon>
        <taxon>Oscillatoriaceae</taxon>
        <taxon>Phormidium</taxon>
    </lineage>
</organism>
<evidence type="ECO:0000259" key="1">
    <source>
        <dbReference type="Pfam" id="PF01850"/>
    </source>
</evidence>
<dbReference type="SUPFAM" id="SSF88723">
    <property type="entry name" value="PIN domain-like"/>
    <property type="match status" value="1"/>
</dbReference>
<accession>A0ABS3FQS2</accession>
<feature type="domain" description="PIN" evidence="1">
    <location>
        <begin position="4"/>
        <end position="122"/>
    </location>
</feature>
<dbReference type="InterPro" id="IPR002716">
    <property type="entry name" value="PIN_dom"/>
</dbReference>
<sequence>MRLYLDTSAYNRPFDDQSQVKIFLETQAVLLILQLIQDQQVDLVSSNVLEYENSRNSDLERAQSVDFYLSLATFRQIANESIRQRAQTLEKTGIKAIDALHVACAEATHSDYFITCDKRLINRCKSLNLPVMNPADFILEMDDEN</sequence>
<proteinExistence type="predicted"/>
<name>A0ABS3FQS2_9CYAN</name>
<dbReference type="Proteomes" id="UP000664844">
    <property type="component" value="Unassembled WGS sequence"/>
</dbReference>
<evidence type="ECO:0000313" key="3">
    <source>
        <dbReference type="Proteomes" id="UP000664844"/>
    </source>
</evidence>
<dbReference type="EMBL" id="JAFLQW010000279">
    <property type="protein sequence ID" value="MBO0349474.1"/>
    <property type="molecule type" value="Genomic_DNA"/>
</dbReference>
<comment type="caution">
    <text evidence="2">The sequence shown here is derived from an EMBL/GenBank/DDBJ whole genome shotgun (WGS) entry which is preliminary data.</text>
</comment>